<evidence type="ECO:0008006" key="4">
    <source>
        <dbReference type="Google" id="ProtNLM"/>
    </source>
</evidence>
<keyword evidence="1" id="KW-0732">Signal</keyword>
<protein>
    <recommendedName>
        <fullName evidence="4">BTB domain-containing protein</fullName>
    </recommendedName>
</protein>
<comment type="caution">
    <text evidence="2">The sequence shown here is derived from an EMBL/GenBank/DDBJ whole genome shotgun (WGS) entry which is preliminary data.</text>
</comment>
<gene>
    <name evidence="2" type="ORF">B296_00038259</name>
</gene>
<dbReference type="EMBL" id="AMZH03018428">
    <property type="protein sequence ID" value="RRT41630.1"/>
    <property type="molecule type" value="Genomic_DNA"/>
</dbReference>
<feature type="signal peptide" evidence="1">
    <location>
        <begin position="1"/>
        <end position="30"/>
    </location>
</feature>
<evidence type="ECO:0000256" key="1">
    <source>
        <dbReference type="SAM" id="SignalP"/>
    </source>
</evidence>
<organism evidence="2 3">
    <name type="scientific">Ensete ventricosum</name>
    <name type="common">Abyssinian banana</name>
    <name type="synonym">Musa ensete</name>
    <dbReference type="NCBI Taxonomy" id="4639"/>
    <lineage>
        <taxon>Eukaryota</taxon>
        <taxon>Viridiplantae</taxon>
        <taxon>Streptophyta</taxon>
        <taxon>Embryophyta</taxon>
        <taxon>Tracheophyta</taxon>
        <taxon>Spermatophyta</taxon>
        <taxon>Magnoliopsida</taxon>
        <taxon>Liliopsida</taxon>
        <taxon>Zingiberales</taxon>
        <taxon>Musaceae</taxon>
        <taxon>Ensete</taxon>
    </lineage>
</organism>
<feature type="chain" id="PRO_5019230756" description="BTB domain-containing protein" evidence="1">
    <location>
        <begin position="31"/>
        <end position="270"/>
    </location>
</feature>
<reference evidence="2 3" key="1">
    <citation type="journal article" date="2014" name="Agronomy (Basel)">
        <title>A Draft Genome Sequence for Ensete ventricosum, the Drought-Tolerant Tree Against Hunger.</title>
        <authorList>
            <person name="Harrison J."/>
            <person name="Moore K.A."/>
            <person name="Paszkiewicz K."/>
            <person name="Jones T."/>
            <person name="Grant M."/>
            <person name="Ambacheew D."/>
            <person name="Muzemil S."/>
            <person name="Studholme D.J."/>
        </authorList>
    </citation>
    <scope>NUCLEOTIDE SEQUENCE [LARGE SCALE GENOMIC DNA]</scope>
</reference>
<name>A0A426XQB4_ENSVE</name>
<dbReference type="Proteomes" id="UP000287651">
    <property type="component" value="Unassembled WGS sequence"/>
</dbReference>
<evidence type="ECO:0000313" key="2">
    <source>
        <dbReference type="EMBL" id="RRT41630.1"/>
    </source>
</evidence>
<sequence>MQALMHTRRPTSVVPRLSLLESIAVLLVVSYTKVELPVAPDHTSAWSCPLWDMSTCIALPRTIPPYFAASCCLLVTSPLHTDSRMMNSNYDFSIRLRTYPLHAEEKVLMLHGPEFQSRLGMAMNTPSSVYKPLHESFELAIPLTSVSFVQLFQLLCNTSHFTRSHFSPSALLSLSTVKFGCQHEEGEEEGVTTIGEGMVEEEVAVGEVGCDRKGRTVRMQMRLWLRRKGDGGQRLGRKATVKKMGSGCRFLLFFFYCCSKVAGKDRRWQQ</sequence>
<accession>A0A426XQB4</accession>
<dbReference type="AlphaFoldDB" id="A0A426XQB4"/>
<proteinExistence type="predicted"/>
<evidence type="ECO:0000313" key="3">
    <source>
        <dbReference type="Proteomes" id="UP000287651"/>
    </source>
</evidence>